<evidence type="ECO:0000256" key="10">
    <source>
        <dbReference type="RuleBase" id="RU351113"/>
    </source>
</evidence>
<dbReference type="InterPro" id="IPR004117">
    <property type="entry name" value="7tm6_olfct_rcpt"/>
</dbReference>
<organism evidence="11 12">
    <name type="scientific">Nasonia vitripennis</name>
    <name type="common">Parasitic wasp</name>
    <dbReference type="NCBI Taxonomy" id="7425"/>
    <lineage>
        <taxon>Eukaryota</taxon>
        <taxon>Metazoa</taxon>
        <taxon>Ecdysozoa</taxon>
        <taxon>Arthropoda</taxon>
        <taxon>Hexapoda</taxon>
        <taxon>Insecta</taxon>
        <taxon>Pterygota</taxon>
        <taxon>Neoptera</taxon>
        <taxon>Endopterygota</taxon>
        <taxon>Hymenoptera</taxon>
        <taxon>Apocrita</taxon>
        <taxon>Proctotrupomorpha</taxon>
        <taxon>Chalcidoidea</taxon>
        <taxon>Pteromalidae</taxon>
        <taxon>Pteromalinae</taxon>
        <taxon>Nasonia</taxon>
    </lineage>
</organism>
<dbReference type="InParanoid" id="A0A7M6UDY0"/>
<dbReference type="Proteomes" id="UP000002358">
    <property type="component" value="Chromosome 4"/>
</dbReference>
<sequence length="385" mass="44844">MLELPYKLLILTGIWMPEDWTHKHQKLGWLIFSIISIGLVFMQFSSLVIFLMISKSCAQFFERVFLIPAGVSSLQKIYIFITHRKELIDLGKMLLKDYCIPRNFEELSIQHRYEELIRVLTLVCFVLVNITMMNLLVLPLVTNGENRTLPMNVWLPYPVDSDASYWLTYTHQTLGTLLLGTGAVGSTLMINGFMHQVCCQFEILSSRFQKLPQIIKRLQLLKKPNHLIYEYEKKSMKQYVQHHLYIFRVADTINDIFKSVIFQQFCISSIVVSASIFQLSTRPDKDMEFIMVFCYLICVLVEFLIYSWFGNELMLESLHFQTSVYQIDWTALSIGSGKDLVFIMMRASKPVIMYCGHFIILSLESYLGILKASYSVFNILRRSSN</sequence>
<comment type="subcellular location">
    <subcellularLocation>
        <location evidence="1 10">Cell membrane</location>
        <topology evidence="1 10">Multi-pass membrane protein</topology>
    </subcellularLocation>
</comment>
<dbReference type="CTD" id="23687666"/>
<evidence type="ECO:0000313" key="11">
    <source>
        <dbReference type="EnsemblMetazoa" id="NP_001177512"/>
    </source>
</evidence>
<evidence type="ECO:0000313" key="12">
    <source>
        <dbReference type="Proteomes" id="UP000002358"/>
    </source>
</evidence>
<keyword evidence="5 10" id="KW-0552">Olfaction</keyword>
<evidence type="ECO:0000256" key="6">
    <source>
        <dbReference type="ARBA" id="ARBA00022989"/>
    </source>
</evidence>
<name>A0A7M6UDY0_NASVI</name>
<dbReference type="GO" id="GO:0007165">
    <property type="term" value="P:signal transduction"/>
    <property type="evidence" value="ECO:0007669"/>
    <property type="project" value="UniProtKB-KW"/>
</dbReference>
<evidence type="ECO:0000256" key="1">
    <source>
        <dbReference type="ARBA" id="ARBA00004651"/>
    </source>
</evidence>
<keyword evidence="8 10" id="KW-0675">Receptor</keyword>
<comment type="caution">
    <text evidence="10">Lacks conserved residue(s) required for the propagation of feature annotation.</text>
</comment>
<accession>A0A7M6UDY0</accession>
<dbReference type="GO" id="GO:0005886">
    <property type="term" value="C:plasma membrane"/>
    <property type="evidence" value="ECO:0007669"/>
    <property type="project" value="UniProtKB-SubCell"/>
</dbReference>
<dbReference type="AlphaFoldDB" id="A0A7M6UDY0"/>
<proteinExistence type="inferred from homology"/>
<feature type="transmembrane region" description="Helical" evidence="10">
    <location>
        <begin position="289"/>
        <end position="309"/>
    </location>
</feature>
<dbReference type="SMR" id="A0A7M6UDY0"/>
<keyword evidence="3 10" id="KW-0716">Sensory transduction</keyword>
<evidence type="ECO:0000256" key="3">
    <source>
        <dbReference type="ARBA" id="ARBA00022606"/>
    </source>
</evidence>
<reference evidence="11" key="1">
    <citation type="submission" date="2021-01" db="UniProtKB">
        <authorList>
            <consortium name="EnsemblMetazoa"/>
        </authorList>
    </citation>
    <scope>IDENTIFICATION</scope>
</reference>
<keyword evidence="6 10" id="KW-1133">Transmembrane helix</keyword>
<evidence type="ECO:0000256" key="5">
    <source>
        <dbReference type="ARBA" id="ARBA00022725"/>
    </source>
</evidence>
<evidence type="ECO:0000256" key="2">
    <source>
        <dbReference type="ARBA" id="ARBA00022475"/>
    </source>
</evidence>
<dbReference type="GO" id="GO:0005549">
    <property type="term" value="F:odorant binding"/>
    <property type="evidence" value="ECO:0007669"/>
    <property type="project" value="InterPro"/>
</dbReference>
<dbReference type="PANTHER" id="PTHR21137:SF35">
    <property type="entry name" value="ODORANT RECEPTOR 19A-RELATED"/>
    <property type="match status" value="1"/>
</dbReference>
<feature type="transmembrane region" description="Helical" evidence="10">
    <location>
        <begin position="351"/>
        <end position="374"/>
    </location>
</feature>
<protein>
    <recommendedName>
        <fullName evidence="10">Odorant receptor</fullName>
    </recommendedName>
</protein>
<evidence type="ECO:0000256" key="7">
    <source>
        <dbReference type="ARBA" id="ARBA00023136"/>
    </source>
</evidence>
<dbReference type="RefSeq" id="NP_001177512.1">
    <property type="nucleotide sequence ID" value="NM_001190583.1"/>
</dbReference>
<keyword evidence="12" id="KW-1185">Reference proteome</keyword>
<dbReference type="KEGG" id="nvi:100463079"/>
<dbReference type="PANTHER" id="PTHR21137">
    <property type="entry name" value="ODORANT RECEPTOR"/>
    <property type="match status" value="1"/>
</dbReference>
<dbReference type="FunCoup" id="A0A7M6UDY0">
    <property type="interactions" value="113"/>
</dbReference>
<keyword evidence="9 10" id="KW-0807">Transducer</keyword>
<keyword evidence="7 10" id="KW-0472">Membrane</keyword>
<comment type="similarity">
    <text evidence="10">Belongs to the insect chemoreceptor superfamily. Heteromeric odorant receptor channel (TC 1.A.69) family.</text>
</comment>
<evidence type="ECO:0000256" key="8">
    <source>
        <dbReference type="ARBA" id="ARBA00023170"/>
    </source>
</evidence>
<dbReference type="GeneID" id="100463079"/>
<evidence type="ECO:0000256" key="9">
    <source>
        <dbReference type="ARBA" id="ARBA00023224"/>
    </source>
</evidence>
<dbReference type="GO" id="GO:0004984">
    <property type="term" value="F:olfactory receptor activity"/>
    <property type="evidence" value="ECO:0007669"/>
    <property type="project" value="InterPro"/>
</dbReference>
<dbReference type="Pfam" id="PF02949">
    <property type="entry name" value="7tm_6"/>
    <property type="match status" value="1"/>
</dbReference>
<keyword evidence="4 10" id="KW-0812">Transmembrane</keyword>
<feature type="transmembrane region" description="Helical" evidence="10">
    <location>
        <begin position="27"/>
        <end position="53"/>
    </location>
</feature>
<feature type="transmembrane region" description="Helical" evidence="10">
    <location>
        <begin position="119"/>
        <end position="141"/>
    </location>
</feature>
<dbReference type="OrthoDB" id="7677057at2759"/>
<keyword evidence="2" id="KW-1003">Cell membrane</keyword>
<evidence type="ECO:0000256" key="4">
    <source>
        <dbReference type="ARBA" id="ARBA00022692"/>
    </source>
</evidence>
<dbReference type="EnsemblMetazoa" id="NM_001190583">
    <property type="protein sequence ID" value="NP_001177512"/>
    <property type="gene ID" value="GeneID_100463079"/>
</dbReference>